<protein>
    <submittedName>
        <fullName evidence="1">Uncharacterized protein DUF2158</fullName>
    </submittedName>
</protein>
<accession>A0A420X057</accession>
<dbReference type="Proteomes" id="UP000281975">
    <property type="component" value="Unassembled WGS sequence"/>
</dbReference>
<dbReference type="RefSeq" id="WP_121171626.1">
    <property type="nucleotide sequence ID" value="NZ_RBIN01000002.1"/>
</dbReference>
<evidence type="ECO:0000313" key="2">
    <source>
        <dbReference type="Proteomes" id="UP000281975"/>
    </source>
</evidence>
<evidence type="ECO:0000313" key="1">
    <source>
        <dbReference type="EMBL" id="RKR06890.1"/>
    </source>
</evidence>
<reference evidence="1 2" key="1">
    <citation type="submission" date="2018-10" db="EMBL/GenBank/DDBJ databases">
        <title>Genomic Encyclopedia of Type Strains, Phase IV (KMG-IV): sequencing the most valuable type-strain genomes for metagenomic binning, comparative biology and taxonomic classification.</title>
        <authorList>
            <person name="Goeker M."/>
        </authorList>
    </citation>
    <scope>NUCLEOTIDE SEQUENCE [LARGE SCALE GENOMIC DNA]</scope>
    <source>
        <strain evidence="1 2">DSM 23229</strain>
    </source>
</reference>
<keyword evidence="2" id="KW-1185">Reference proteome</keyword>
<gene>
    <name evidence="1" type="ORF">C7446_0889</name>
</gene>
<name>A0A420X057_9GAMM</name>
<dbReference type="Pfam" id="PF09926">
    <property type="entry name" value="DUF2158"/>
    <property type="match status" value="1"/>
</dbReference>
<dbReference type="EMBL" id="RBIN01000002">
    <property type="protein sequence ID" value="RKR06890.1"/>
    <property type="molecule type" value="Genomic_DNA"/>
</dbReference>
<sequence length="66" mass="7364">MNEQIAEGYMVKLRSGGPVMVVESVEDRDVTCVWFDKDQNLQHARFRLATLAIQDSGASQKGPINL</sequence>
<dbReference type="AlphaFoldDB" id="A0A420X057"/>
<proteinExistence type="predicted"/>
<dbReference type="OrthoDB" id="1264301at2"/>
<dbReference type="InterPro" id="IPR019226">
    <property type="entry name" value="DUF2158"/>
</dbReference>
<comment type="caution">
    <text evidence="1">The sequence shown here is derived from an EMBL/GenBank/DDBJ whole genome shotgun (WGS) entry which is preliminary data.</text>
</comment>
<organism evidence="1 2">
    <name type="scientific">Kushneria sinocarnis</name>
    <dbReference type="NCBI Taxonomy" id="595502"/>
    <lineage>
        <taxon>Bacteria</taxon>
        <taxon>Pseudomonadati</taxon>
        <taxon>Pseudomonadota</taxon>
        <taxon>Gammaproteobacteria</taxon>
        <taxon>Oceanospirillales</taxon>
        <taxon>Halomonadaceae</taxon>
        <taxon>Kushneria</taxon>
    </lineage>
</organism>